<organism evidence="1 2">
    <name type="scientific">Streptomyces ipomoeae 91-03</name>
    <dbReference type="NCBI Taxonomy" id="698759"/>
    <lineage>
        <taxon>Bacteria</taxon>
        <taxon>Bacillati</taxon>
        <taxon>Actinomycetota</taxon>
        <taxon>Actinomycetes</taxon>
        <taxon>Kitasatosporales</taxon>
        <taxon>Streptomycetaceae</taxon>
        <taxon>Streptomyces</taxon>
    </lineage>
</organism>
<sequence>MPTIVQLPTGDARSVRNHGIGVGKTAERLGEARPPAAVLSWLAWCREGDHDAPAVPTRAKRLAVPGSETPARSRW</sequence>
<reference evidence="1 2" key="1">
    <citation type="submission" date="2012-11" db="EMBL/GenBank/DDBJ databases">
        <authorList>
            <person name="Huguet-Tapia J.C."/>
            <person name="Durkin A.S."/>
            <person name="Pettis G.S."/>
            <person name="Badger J.H."/>
        </authorList>
    </citation>
    <scope>NUCLEOTIDE SEQUENCE [LARGE SCALE GENOMIC DNA]</scope>
    <source>
        <strain evidence="1 2">91-03</strain>
    </source>
</reference>
<accession>L1L6X5</accession>
<dbReference type="EMBL" id="AEJC01000061">
    <property type="protein sequence ID" value="EKX68672.1"/>
    <property type="molecule type" value="Genomic_DNA"/>
</dbReference>
<comment type="caution">
    <text evidence="1">The sequence shown here is derived from an EMBL/GenBank/DDBJ whole genome shotgun (WGS) entry which is preliminary data.</text>
</comment>
<protein>
    <submittedName>
        <fullName evidence="1">Uncharacterized protein</fullName>
    </submittedName>
</protein>
<evidence type="ECO:0000313" key="2">
    <source>
        <dbReference type="Proteomes" id="UP000010411"/>
    </source>
</evidence>
<dbReference type="Proteomes" id="UP000010411">
    <property type="component" value="Unassembled WGS sequence"/>
</dbReference>
<name>L1L6X5_9ACTN</name>
<dbReference type="AlphaFoldDB" id="L1L6X5"/>
<evidence type="ECO:0000313" key="1">
    <source>
        <dbReference type="EMBL" id="EKX68672.1"/>
    </source>
</evidence>
<proteinExistence type="predicted"/>
<keyword evidence="2" id="KW-1185">Reference proteome</keyword>
<dbReference type="PATRIC" id="fig|698759.3.peg.773"/>
<gene>
    <name evidence="1" type="ORF">STRIP9103_05631</name>
</gene>